<evidence type="ECO:0000259" key="5">
    <source>
        <dbReference type="Pfam" id="PF24883"/>
    </source>
</evidence>
<evidence type="ECO:0000313" key="6">
    <source>
        <dbReference type="EMBL" id="CAG7557399.1"/>
    </source>
</evidence>
<evidence type="ECO:0000256" key="2">
    <source>
        <dbReference type="ARBA" id="ARBA00022801"/>
    </source>
</evidence>
<dbReference type="PANTHER" id="PTHR31263:SF0">
    <property type="entry name" value="CELLULASE FAMILY PROTEIN (AFU_ORTHOLOGUE AFUA_5G14560)"/>
    <property type="match status" value="1"/>
</dbReference>
<name>A0A8J2IYE4_FUSEQ</name>
<evidence type="ECO:0000259" key="4">
    <source>
        <dbReference type="Pfam" id="PF00150"/>
    </source>
</evidence>
<keyword evidence="1" id="KW-0677">Repeat</keyword>
<sequence>MKHFVSPLLALGCLISNAAAAWPNGPFKTSGRWIVNANDEKVNLAGANWPGHGEVMVPEGLQYQSIKDVLSDIKGIGMNAIRLTFATEMVDQIYANDGKDIDIKTAFEEGLGKENGTIVLEKVLKNNPSFTPETTRLEVYDAIAAECLRQEIYINLDNHISEGKWCCGGEDGNTWWGDTQFDTEKWVRGGAYMAAHAKKWPAKVTQSLRNEPREPTNNNKLKEESYHWSDLYKYMRQGADAVHEADPEAIIVISGMNYDTYVTPLYSGEKMEPRGEVFNRDDFKGYGKDKLVLEIHTYENKGTSCPSLRYNLYNKGFQAMNESDPNVAEVFPVMLTEFGQAMNGPDYETAKTYVSCLSEYLPEMQASWFIWVIVGRYYTRQGTQEFDDSWGMKKPDWSGWRNDEYIETYLKPQIEVTIILRRYGTKYAFFGGFVSMSWPLWEGGTSLYFPHSQNNLIPLDRHKAAAMSLVLREFGTLKPEIRLAQAVSEFEAVLTSDQKSSFQAARDRAVSTAPTMSVVMRLTAEIDLRTTSKHGRGRCFGPRMTNTLQAIQQFAALGDIIIGGSQNLVACGVWAASRMTLHIITGYLTYLENLSLLFMEIGRNAPRYQSMAALYPKSKSLQGYLCEYFIIITNLCYHSIIWTKKSSFGRLSSAVSDPRLKAFKDDLDIWSASIREETNLLLNQKVADESKQNSIFRSLATFRSDASARQRTVERQIRVLDACSQYDYRIAWKQNRKYGTTRITTTCHPYQEWKTACEETSILFLGKLGAGKSVLLANIVDDLDLQNNAITLYFFSRHDSEESLKTRTILGALIRQLLEHLINDKGSHHLFAETVSQRDVNELVDLFRLAKPKDTTVAIVLDGLDECETEVQRMVLQHLNTIYAFGYKLCLSARTPDHEPIWKSLSFRHCVSIPEDNPDISDFVKVEVDSRVKDGRLVTHDPRLVEEIKDELIARACGMFLWVSLQLESICDEVSDHDIREAIQDLPRDLTETFQRNIAKASLRDSKQYHVRIFKILVSARELLSTGQLRQAASVTVGQIVWNSDKEINSILSVLKFCGSLVTVDEEDDTVRFIHHSARSFCIKGSHHVADWTFSEFEAD</sequence>
<keyword evidence="3" id="KW-0732">Signal</keyword>
<dbReference type="Pfam" id="PF24883">
    <property type="entry name" value="NPHP3_N"/>
    <property type="match status" value="1"/>
</dbReference>
<keyword evidence="2" id="KW-0378">Hydrolase</keyword>
<evidence type="ECO:0000256" key="1">
    <source>
        <dbReference type="ARBA" id="ARBA00022737"/>
    </source>
</evidence>
<evidence type="ECO:0008006" key="8">
    <source>
        <dbReference type="Google" id="ProtNLM"/>
    </source>
</evidence>
<dbReference type="PANTHER" id="PTHR31263">
    <property type="entry name" value="CELLULASE FAMILY PROTEIN (AFU_ORTHOLOGUE AFUA_5G14560)"/>
    <property type="match status" value="1"/>
</dbReference>
<organism evidence="6 7">
    <name type="scientific">Fusarium equiseti</name>
    <name type="common">Fusarium scirpi</name>
    <dbReference type="NCBI Taxonomy" id="61235"/>
    <lineage>
        <taxon>Eukaryota</taxon>
        <taxon>Fungi</taxon>
        <taxon>Dikarya</taxon>
        <taxon>Ascomycota</taxon>
        <taxon>Pezizomycotina</taxon>
        <taxon>Sordariomycetes</taxon>
        <taxon>Hypocreomycetidae</taxon>
        <taxon>Hypocreales</taxon>
        <taxon>Nectriaceae</taxon>
        <taxon>Fusarium</taxon>
        <taxon>Fusarium incarnatum-equiseti species complex</taxon>
    </lineage>
</organism>
<protein>
    <recommendedName>
        <fullName evidence="8">Glycoside hydrolase family 5 domain-containing protein</fullName>
    </recommendedName>
</protein>
<dbReference type="InterPro" id="IPR001547">
    <property type="entry name" value="Glyco_hydro_5"/>
</dbReference>
<feature type="chain" id="PRO_5035225740" description="Glycoside hydrolase family 5 domain-containing protein" evidence="3">
    <location>
        <begin position="21"/>
        <end position="1100"/>
    </location>
</feature>
<proteinExistence type="predicted"/>
<dbReference type="EMBL" id="CAJSTJ010000119">
    <property type="protein sequence ID" value="CAG7557399.1"/>
    <property type="molecule type" value="Genomic_DNA"/>
</dbReference>
<dbReference type="GO" id="GO:0004553">
    <property type="term" value="F:hydrolase activity, hydrolyzing O-glycosyl compounds"/>
    <property type="evidence" value="ECO:0007669"/>
    <property type="project" value="InterPro"/>
</dbReference>
<feature type="domain" description="Nephrocystin 3-like N-terminal" evidence="5">
    <location>
        <begin position="740"/>
        <end position="883"/>
    </location>
</feature>
<reference evidence="6" key="1">
    <citation type="submission" date="2021-05" db="EMBL/GenBank/DDBJ databases">
        <authorList>
            <person name="Khan N."/>
        </authorList>
    </citation>
    <scope>NUCLEOTIDE SEQUENCE</scope>
</reference>
<feature type="signal peptide" evidence="3">
    <location>
        <begin position="1"/>
        <end position="20"/>
    </location>
</feature>
<dbReference type="Proteomes" id="UP000693738">
    <property type="component" value="Unassembled WGS sequence"/>
</dbReference>
<dbReference type="AlphaFoldDB" id="A0A8J2IYE4"/>
<evidence type="ECO:0000313" key="7">
    <source>
        <dbReference type="Proteomes" id="UP000693738"/>
    </source>
</evidence>
<dbReference type="GO" id="GO:0000272">
    <property type="term" value="P:polysaccharide catabolic process"/>
    <property type="evidence" value="ECO:0007669"/>
    <property type="project" value="InterPro"/>
</dbReference>
<evidence type="ECO:0000256" key="3">
    <source>
        <dbReference type="SAM" id="SignalP"/>
    </source>
</evidence>
<gene>
    <name evidence="6" type="ORF">FEQUK3_LOCUS3114</name>
</gene>
<feature type="domain" description="Glycoside hydrolase family 5" evidence="4">
    <location>
        <begin position="35"/>
        <end position="373"/>
    </location>
</feature>
<dbReference type="InterPro" id="IPR056884">
    <property type="entry name" value="NPHP3-like_N"/>
</dbReference>
<comment type="caution">
    <text evidence="6">The sequence shown here is derived from an EMBL/GenBank/DDBJ whole genome shotgun (WGS) entry which is preliminary data.</text>
</comment>
<dbReference type="Pfam" id="PF00150">
    <property type="entry name" value="Cellulase"/>
    <property type="match status" value="1"/>
</dbReference>
<accession>A0A8J2IYE4</accession>